<dbReference type="PANTHER" id="PTHR12526">
    <property type="entry name" value="GLYCOSYLTRANSFERASE"/>
    <property type="match status" value="1"/>
</dbReference>
<protein>
    <submittedName>
        <fullName evidence="3">Glycosyltransferase</fullName>
    </submittedName>
</protein>
<feature type="domain" description="Glycosyltransferase subfamily 4-like N-terminal" evidence="2">
    <location>
        <begin position="19"/>
        <end position="181"/>
    </location>
</feature>
<dbReference type="PANTHER" id="PTHR12526:SF630">
    <property type="entry name" value="GLYCOSYLTRANSFERASE"/>
    <property type="match status" value="1"/>
</dbReference>
<sequence>MSSGNKKNISILTISLASGGAEKVISLLLPELVKTYNVHLVLFYENIHFPIPEEVNTVILHQNQSDDFSKKIFKFPRFISRYHDFVRKNQIDASISFLTRPNFINGFIKMRHPDIKVIIGERCYPSIAYKSSNLRYWLYKFLIPILYNKADIVFSNSKHINDDLTKSFRVKTNLEILYNPVIMQKRKESFSSNDLKLISVGSLKPIKNPSMIINAIKNIDGISLTFLGDGQLRKSLEQEFANDSFSKSVSFEGTVRNVNPYLTQHDCFILSSNSEGFPNVILEAMATGLPVISTNCMSGPLEILNENKKLIIEEGDFVKAKYGLLVNVGDVIGLEKAIRYLLDNPKMLIEYGKRGYERARDYTVESIYAEFEKMIEKV</sequence>
<reference evidence="3" key="1">
    <citation type="submission" date="2021-06" db="EMBL/GenBank/DDBJ databases">
        <title>44 bacteria genomes isolated from Dapeng, Shenzhen.</title>
        <authorList>
            <person name="Zheng W."/>
            <person name="Yu S."/>
            <person name="Huang Y."/>
        </authorList>
    </citation>
    <scope>NUCLEOTIDE SEQUENCE</scope>
    <source>
        <strain evidence="3">DP5N28-2</strain>
    </source>
</reference>
<dbReference type="Proteomes" id="UP000753961">
    <property type="component" value="Unassembled WGS sequence"/>
</dbReference>
<dbReference type="AlphaFoldDB" id="A0A953L8J1"/>
<evidence type="ECO:0000259" key="2">
    <source>
        <dbReference type="Pfam" id="PF13439"/>
    </source>
</evidence>
<feature type="domain" description="Glycosyl transferase family 1" evidence="1">
    <location>
        <begin position="185"/>
        <end position="357"/>
    </location>
</feature>
<keyword evidence="4" id="KW-1185">Reference proteome</keyword>
<dbReference type="EMBL" id="JAHVHU010000002">
    <property type="protein sequence ID" value="MBY5956608.1"/>
    <property type="molecule type" value="Genomic_DNA"/>
</dbReference>
<gene>
    <name evidence="3" type="ORF">KUV50_00580</name>
</gene>
<dbReference type="Pfam" id="PF13439">
    <property type="entry name" value="Glyco_transf_4"/>
    <property type="match status" value="1"/>
</dbReference>
<dbReference type="CDD" id="cd03811">
    <property type="entry name" value="GT4_GT28_WabH-like"/>
    <property type="match status" value="1"/>
</dbReference>
<evidence type="ECO:0000313" key="4">
    <source>
        <dbReference type="Proteomes" id="UP000753961"/>
    </source>
</evidence>
<dbReference type="Pfam" id="PF00534">
    <property type="entry name" value="Glycos_transf_1"/>
    <property type="match status" value="1"/>
</dbReference>
<organism evidence="3 4">
    <name type="scientific">Membranihabitans marinus</name>
    <dbReference type="NCBI Taxonomy" id="1227546"/>
    <lineage>
        <taxon>Bacteria</taxon>
        <taxon>Pseudomonadati</taxon>
        <taxon>Bacteroidota</taxon>
        <taxon>Saprospiria</taxon>
        <taxon>Saprospirales</taxon>
        <taxon>Saprospiraceae</taxon>
        <taxon>Membranihabitans</taxon>
    </lineage>
</organism>
<accession>A0A953L8J1</accession>
<comment type="caution">
    <text evidence="3">The sequence shown here is derived from an EMBL/GenBank/DDBJ whole genome shotgun (WGS) entry which is preliminary data.</text>
</comment>
<proteinExistence type="predicted"/>
<dbReference type="GO" id="GO:0016757">
    <property type="term" value="F:glycosyltransferase activity"/>
    <property type="evidence" value="ECO:0007669"/>
    <property type="project" value="InterPro"/>
</dbReference>
<dbReference type="SUPFAM" id="SSF53756">
    <property type="entry name" value="UDP-Glycosyltransferase/glycogen phosphorylase"/>
    <property type="match status" value="1"/>
</dbReference>
<dbReference type="Gene3D" id="3.40.50.2000">
    <property type="entry name" value="Glycogen Phosphorylase B"/>
    <property type="match status" value="2"/>
</dbReference>
<evidence type="ECO:0000313" key="3">
    <source>
        <dbReference type="EMBL" id="MBY5956608.1"/>
    </source>
</evidence>
<dbReference type="InterPro" id="IPR028098">
    <property type="entry name" value="Glyco_trans_4-like_N"/>
</dbReference>
<evidence type="ECO:0000259" key="1">
    <source>
        <dbReference type="Pfam" id="PF00534"/>
    </source>
</evidence>
<dbReference type="InterPro" id="IPR001296">
    <property type="entry name" value="Glyco_trans_1"/>
</dbReference>
<name>A0A953L8J1_9BACT</name>
<dbReference type="RefSeq" id="WP_222578133.1">
    <property type="nucleotide sequence ID" value="NZ_JAHVHU010000002.1"/>
</dbReference>